<accession>A0A8B2NR77</accession>
<keyword evidence="2" id="KW-0805">Transcription regulation</keyword>
<evidence type="ECO:0000256" key="5">
    <source>
        <dbReference type="ARBA" id="ARBA00039279"/>
    </source>
</evidence>
<evidence type="ECO:0000256" key="3">
    <source>
        <dbReference type="ARBA" id="ARBA00023125"/>
    </source>
</evidence>
<dbReference type="SUPFAM" id="SSF46785">
    <property type="entry name" value="Winged helix' DNA-binding domain"/>
    <property type="match status" value="1"/>
</dbReference>
<evidence type="ECO:0000313" key="9">
    <source>
        <dbReference type="Proteomes" id="UP000249590"/>
    </source>
</evidence>
<dbReference type="PROSITE" id="PS50931">
    <property type="entry name" value="HTH_LYSR"/>
    <property type="match status" value="1"/>
</dbReference>
<organism evidence="8 9">
    <name type="scientific">Acuticoccus sediminis</name>
    <dbReference type="NCBI Taxonomy" id="2184697"/>
    <lineage>
        <taxon>Bacteria</taxon>
        <taxon>Pseudomonadati</taxon>
        <taxon>Pseudomonadota</taxon>
        <taxon>Alphaproteobacteria</taxon>
        <taxon>Hyphomicrobiales</taxon>
        <taxon>Amorphaceae</taxon>
        <taxon>Acuticoccus</taxon>
    </lineage>
</organism>
<evidence type="ECO:0000313" key="8">
    <source>
        <dbReference type="EMBL" id="RAI01182.1"/>
    </source>
</evidence>
<dbReference type="OrthoDB" id="7840053at2"/>
<keyword evidence="3" id="KW-0238">DNA-binding</keyword>
<evidence type="ECO:0000256" key="6">
    <source>
        <dbReference type="ARBA" id="ARBA00043141"/>
    </source>
</evidence>
<proteinExistence type="inferred from homology"/>
<dbReference type="InterPro" id="IPR036388">
    <property type="entry name" value="WH-like_DNA-bd_sf"/>
</dbReference>
<evidence type="ECO:0000256" key="2">
    <source>
        <dbReference type="ARBA" id="ARBA00023015"/>
    </source>
</evidence>
<dbReference type="InterPro" id="IPR000847">
    <property type="entry name" value="LysR_HTH_N"/>
</dbReference>
<dbReference type="GO" id="GO:0000976">
    <property type="term" value="F:transcription cis-regulatory region binding"/>
    <property type="evidence" value="ECO:0007669"/>
    <property type="project" value="TreeGrafter"/>
</dbReference>
<evidence type="ECO:0000259" key="7">
    <source>
        <dbReference type="PROSITE" id="PS50931"/>
    </source>
</evidence>
<dbReference type="Gene3D" id="3.40.190.10">
    <property type="entry name" value="Periplasmic binding protein-like II"/>
    <property type="match status" value="2"/>
</dbReference>
<gene>
    <name evidence="8" type="ORF">DLJ53_16510</name>
</gene>
<dbReference type="AlphaFoldDB" id="A0A8B2NR77"/>
<evidence type="ECO:0000256" key="4">
    <source>
        <dbReference type="ARBA" id="ARBA00023163"/>
    </source>
</evidence>
<keyword evidence="9" id="KW-1185">Reference proteome</keyword>
<sequence>MTLKQLRALVAVSECAGVTAAADKLRLTAPAVSMQLKSLETLLGVELFDRPAWAPNAFGRELIAAARRVDWELQGACARIAALQSGKAGRVVFGVTSTGKYFTPGLMARVNSAMPELDLSLVVGNREAIMAGLAEGRIDFAICGRPPRVPIVDAAVLGDHPHVWITPPSHPLARLKTIVPAQLMDEVFLIREPGSGTRMLMERLLARAGDTLPARTIEFDSNETIKQAVIAGLGIAFLSAHTITAELDARRLTVLPVAGTPVVRQWFLIRPVDRPPSGALARVIEFVVGLNGAFLPAYPRE</sequence>
<dbReference type="PRINTS" id="PR00039">
    <property type="entry name" value="HTHLYSR"/>
</dbReference>
<keyword evidence="4" id="KW-0804">Transcription</keyword>
<dbReference type="GO" id="GO:0003700">
    <property type="term" value="F:DNA-binding transcription factor activity"/>
    <property type="evidence" value="ECO:0007669"/>
    <property type="project" value="InterPro"/>
</dbReference>
<protein>
    <recommendedName>
        <fullName evidence="5">HTH-type transcriptional regulator CbbR</fullName>
    </recommendedName>
    <alternativeName>
        <fullName evidence="6">RuBisCO operon transcriptional regulator</fullName>
    </alternativeName>
</protein>
<dbReference type="Gene3D" id="1.10.10.10">
    <property type="entry name" value="Winged helix-like DNA-binding domain superfamily/Winged helix DNA-binding domain"/>
    <property type="match status" value="1"/>
</dbReference>
<dbReference type="SUPFAM" id="SSF53850">
    <property type="entry name" value="Periplasmic binding protein-like II"/>
    <property type="match status" value="1"/>
</dbReference>
<evidence type="ECO:0000256" key="1">
    <source>
        <dbReference type="ARBA" id="ARBA00009437"/>
    </source>
</evidence>
<dbReference type="Pfam" id="PF00126">
    <property type="entry name" value="HTH_1"/>
    <property type="match status" value="1"/>
</dbReference>
<name>A0A8B2NR77_9HYPH</name>
<dbReference type="Pfam" id="PF03466">
    <property type="entry name" value="LysR_substrate"/>
    <property type="match status" value="1"/>
</dbReference>
<dbReference type="InterPro" id="IPR036390">
    <property type="entry name" value="WH_DNA-bd_sf"/>
</dbReference>
<dbReference type="EMBL" id="QHHQ01000003">
    <property type="protein sequence ID" value="RAI01182.1"/>
    <property type="molecule type" value="Genomic_DNA"/>
</dbReference>
<dbReference type="Proteomes" id="UP000249590">
    <property type="component" value="Unassembled WGS sequence"/>
</dbReference>
<reference evidence="8 9" key="1">
    <citation type="submission" date="2018-05" db="EMBL/GenBank/DDBJ databases">
        <title>Acuticoccus sediminis sp. nov., isolated from deep-sea sediment of Indian Ocean.</title>
        <authorList>
            <person name="Liu X."/>
            <person name="Lai Q."/>
            <person name="Du Y."/>
            <person name="Sun F."/>
            <person name="Zhang X."/>
            <person name="Wang S."/>
            <person name="Shao Z."/>
        </authorList>
    </citation>
    <scope>NUCLEOTIDE SEQUENCE [LARGE SCALE GENOMIC DNA]</scope>
    <source>
        <strain evidence="8 9">PTG4-2</strain>
    </source>
</reference>
<feature type="domain" description="HTH lysR-type" evidence="7">
    <location>
        <begin position="1"/>
        <end position="56"/>
    </location>
</feature>
<dbReference type="PANTHER" id="PTHR30126:SF5">
    <property type="entry name" value="HTH-TYPE TRANSCRIPTIONAL ACTIVATOR CMPR"/>
    <property type="match status" value="1"/>
</dbReference>
<comment type="caution">
    <text evidence="8">The sequence shown here is derived from an EMBL/GenBank/DDBJ whole genome shotgun (WGS) entry which is preliminary data.</text>
</comment>
<comment type="similarity">
    <text evidence="1">Belongs to the LysR transcriptional regulatory family.</text>
</comment>
<dbReference type="InterPro" id="IPR005119">
    <property type="entry name" value="LysR_subst-bd"/>
</dbReference>
<dbReference type="PANTHER" id="PTHR30126">
    <property type="entry name" value="HTH-TYPE TRANSCRIPTIONAL REGULATOR"/>
    <property type="match status" value="1"/>
</dbReference>